<dbReference type="PANTHER" id="PTHR47723">
    <property type="entry name" value="OS05G0353850 PROTEIN"/>
    <property type="match status" value="1"/>
</dbReference>
<dbReference type="AlphaFoldDB" id="A0AAW0M0Z0"/>
<dbReference type="Gene3D" id="3.30.420.10">
    <property type="entry name" value="Ribonuclease H-like superfamily/Ribonuclease H"/>
    <property type="match status" value="1"/>
</dbReference>
<dbReference type="PANTHER" id="PTHR47723:SF21">
    <property type="entry name" value="POLYNUCLEOTIDYL TRANSFERASE, RIBONUCLEASE H-LIKE SUPERFAMILY PROTEIN"/>
    <property type="match status" value="1"/>
</dbReference>
<dbReference type="InterPro" id="IPR026960">
    <property type="entry name" value="RVT-Znf"/>
</dbReference>
<keyword evidence="5" id="KW-1185">Reference proteome</keyword>
<evidence type="ECO:0000313" key="4">
    <source>
        <dbReference type="EMBL" id="KAK7857643.1"/>
    </source>
</evidence>
<dbReference type="Proteomes" id="UP000237347">
    <property type="component" value="Unassembled WGS sequence"/>
</dbReference>
<dbReference type="InterPro" id="IPR036397">
    <property type="entry name" value="RNaseH_sf"/>
</dbReference>
<feature type="non-terminal residue" evidence="4">
    <location>
        <position position="1"/>
    </location>
</feature>
<dbReference type="Pfam" id="PF13966">
    <property type="entry name" value="zf-RVT"/>
    <property type="match status" value="1"/>
</dbReference>
<feature type="domain" description="Reverse transcriptase zinc-binding" evidence="3">
    <location>
        <begin position="102"/>
        <end position="193"/>
    </location>
</feature>
<feature type="region of interest" description="Disordered" evidence="1">
    <location>
        <begin position="267"/>
        <end position="286"/>
    </location>
</feature>
<proteinExistence type="predicted"/>
<sequence length="432" mass="48727">LKGRDVILKGALWRVGDGNQIRIWGDNWLPSKPAAKISTPILFGQENSCVGVLINPATRSWRNDVIDHVFSIQEAEIIKNIPLSSTNQPDKLIWPFTPSGNYSVKSGYRFLHENAEQSQSSTHVSAYWKEVWSMAVPGKIKNFVWRASREALPVRKNLCRRKITQDGKCEACKEGDEDCSHALFFCSVVQVMWNSDPQWRWIAEMKGRSVKDIFERAFAEKLDAALLAFTSWGVWNRRNKIRFKEAACPLEQLLTLSKDRKTEFHSLQSTVGRQQHRRHTRWKPPDHGTYKINYDGAIFPQQGKAGIGVVVRDEVGAVLASLSQQMPLPTTVAQVEALAARRAVEFALEMGVTIVVIEGDSESICRELQDPSPSLALHGHVLQDAKCLSNSLQSVSFTHVRREGNTVAHGLARWAINWPNLTVWMEDVPPDI</sequence>
<feature type="domain" description="RNase H type-1" evidence="2">
    <location>
        <begin position="293"/>
        <end position="415"/>
    </location>
</feature>
<evidence type="ECO:0000256" key="1">
    <source>
        <dbReference type="SAM" id="MobiDB-lite"/>
    </source>
</evidence>
<evidence type="ECO:0000313" key="5">
    <source>
        <dbReference type="Proteomes" id="UP000237347"/>
    </source>
</evidence>
<accession>A0AAW0M0Z0</accession>
<dbReference type="GO" id="GO:0003676">
    <property type="term" value="F:nucleic acid binding"/>
    <property type="evidence" value="ECO:0007669"/>
    <property type="project" value="InterPro"/>
</dbReference>
<evidence type="ECO:0000259" key="2">
    <source>
        <dbReference type="Pfam" id="PF13456"/>
    </source>
</evidence>
<comment type="caution">
    <text evidence="4">The sequence shown here is derived from an EMBL/GenBank/DDBJ whole genome shotgun (WGS) entry which is preliminary data.</text>
</comment>
<dbReference type="GO" id="GO:0004523">
    <property type="term" value="F:RNA-DNA hybrid ribonuclease activity"/>
    <property type="evidence" value="ECO:0007669"/>
    <property type="project" value="InterPro"/>
</dbReference>
<protein>
    <submittedName>
        <fullName evidence="4">Ribonuclease h protein</fullName>
    </submittedName>
</protein>
<name>A0AAW0M0Z0_QUESU</name>
<dbReference type="Pfam" id="PF13456">
    <property type="entry name" value="RVT_3"/>
    <property type="match status" value="1"/>
</dbReference>
<dbReference type="EMBL" id="PKMF04000025">
    <property type="protein sequence ID" value="KAK7857643.1"/>
    <property type="molecule type" value="Genomic_DNA"/>
</dbReference>
<dbReference type="CDD" id="cd06222">
    <property type="entry name" value="RNase_H_like"/>
    <property type="match status" value="1"/>
</dbReference>
<evidence type="ECO:0000259" key="3">
    <source>
        <dbReference type="Pfam" id="PF13966"/>
    </source>
</evidence>
<dbReference type="InterPro" id="IPR012337">
    <property type="entry name" value="RNaseH-like_sf"/>
</dbReference>
<gene>
    <name evidence="4" type="ORF">CFP56_016535</name>
</gene>
<dbReference type="SUPFAM" id="SSF53098">
    <property type="entry name" value="Ribonuclease H-like"/>
    <property type="match status" value="1"/>
</dbReference>
<dbReference type="InterPro" id="IPR053151">
    <property type="entry name" value="RNase_H-like"/>
</dbReference>
<organism evidence="4 5">
    <name type="scientific">Quercus suber</name>
    <name type="common">Cork oak</name>
    <dbReference type="NCBI Taxonomy" id="58331"/>
    <lineage>
        <taxon>Eukaryota</taxon>
        <taxon>Viridiplantae</taxon>
        <taxon>Streptophyta</taxon>
        <taxon>Embryophyta</taxon>
        <taxon>Tracheophyta</taxon>
        <taxon>Spermatophyta</taxon>
        <taxon>Magnoliopsida</taxon>
        <taxon>eudicotyledons</taxon>
        <taxon>Gunneridae</taxon>
        <taxon>Pentapetalae</taxon>
        <taxon>rosids</taxon>
        <taxon>fabids</taxon>
        <taxon>Fagales</taxon>
        <taxon>Fagaceae</taxon>
        <taxon>Quercus</taxon>
    </lineage>
</organism>
<dbReference type="InterPro" id="IPR044730">
    <property type="entry name" value="RNase_H-like_dom_plant"/>
</dbReference>
<dbReference type="InterPro" id="IPR002156">
    <property type="entry name" value="RNaseH_domain"/>
</dbReference>
<reference evidence="4 5" key="1">
    <citation type="journal article" date="2018" name="Sci. Data">
        <title>The draft genome sequence of cork oak.</title>
        <authorList>
            <person name="Ramos A.M."/>
            <person name="Usie A."/>
            <person name="Barbosa P."/>
            <person name="Barros P.M."/>
            <person name="Capote T."/>
            <person name="Chaves I."/>
            <person name="Simoes F."/>
            <person name="Abreu I."/>
            <person name="Carrasquinho I."/>
            <person name="Faro C."/>
            <person name="Guimaraes J.B."/>
            <person name="Mendonca D."/>
            <person name="Nobrega F."/>
            <person name="Rodrigues L."/>
            <person name="Saibo N.J.M."/>
            <person name="Varela M.C."/>
            <person name="Egas C."/>
            <person name="Matos J."/>
            <person name="Miguel C.M."/>
            <person name="Oliveira M.M."/>
            <person name="Ricardo C.P."/>
            <person name="Goncalves S."/>
        </authorList>
    </citation>
    <scope>NUCLEOTIDE SEQUENCE [LARGE SCALE GENOMIC DNA]</scope>
    <source>
        <strain evidence="5">cv. HL8</strain>
    </source>
</reference>